<comment type="caution">
    <text evidence="1">The sequence shown here is derived from an EMBL/GenBank/DDBJ whole genome shotgun (WGS) entry which is preliminary data.</text>
</comment>
<keyword evidence="2" id="KW-1185">Reference proteome</keyword>
<organism evidence="1 2">
    <name type="scientific">Croceitalea rosinachiae</name>
    <dbReference type="NCBI Taxonomy" id="3075596"/>
    <lineage>
        <taxon>Bacteria</taxon>
        <taxon>Pseudomonadati</taxon>
        <taxon>Bacteroidota</taxon>
        <taxon>Flavobacteriia</taxon>
        <taxon>Flavobacteriales</taxon>
        <taxon>Flavobacteriaceae</taxon>
        <taxon>Croceitalea</taxon>
    </lineage>
</organism>
<sequence length="270" mass="31146">MNFYKGFFLILVFCTSAACNEKSNHPFVQAVYPSSDKLPDNLLRIYIKFSKPMKTVNNLEKIKLMDGEGNIIENVFFNNVYELWNKEQKQLTLILDPARVKTGLHANMKYGRALIPGQNYKLIIDNIEDVNHQKMITAYTKKFTVESSDLTPPDIDSWNLGVPKSNTKDYITVYFPSMLDYFSLEQRLVVTDAEKNVIKGDVSIGKHEKSWLFTPDSFWREGEYFLFINTRLEDPSGNNLNGLFDHKIGALKYEKEGTTLSIPFQIKNNK</sequence>
<evidence type="ECO:0000313" key="2">
    <source>
        <dbReference type="Proteomes" id="UP001255246"/>
    </source>
</evidence>
<name>A0ABU3ACW3_9FLAO</name>
<protein>
    <recommendedName>
        <fullName evidence="3">SbsA Ig-like domain-containing protein</fullName>
    </recommendedName>
</protein>
<evidence type="ECO:0000313" key="1">
    <source>
        <dbReference type="EMBL" id="MDT0607725.1"/>
    </source>
</evidence>
<dbReference type="EMBL" id="JAVRHR010000002">
    <property type="protein sequence ID" value="MDT0607725.1"/>
    <property type="molecule type" value="Genomic_DNA"/>
</dbReference>
<dbReference type="Proteomes" id="UP001255246">
    <property type="component" value="Unassembled WGS sequence"/>
</dbReference>
<dbReference type="RefSeq" id="WP_311351725.1">
    <property type="nucleotide sequence ID" value="NZ_JAVRHR010000002.1"/>
</dbReference>
<dbReference type="PROSITE" id="PS51257">
    <property type="entry name" value="PROKAR_LIPOPROTEIN"/>
    <property type="match status" value="1"/>
</dbReference>
<reference evidence="1 2" key="1">
    <citation type="submission" date="2023-09" db="EMBL/GenBank/DDBJ databases">
        <authorList>
            <person name="Rey-Velasco X."/>
        </authorList>
    </citation>
    <scope>NUCLEOTIDE SEQUENCE [LARGE SCALE GENOMIC DNA]</scope>
    <source>
        <strain evidence="1 2">F388</strain>
    </source>
</reference>
<evidence type="ECO:0008006" key="3">
    <source>
        <dbReference type="Google" id="ProtNLM"/>
    </source>
</evidence>
<proteinExistence type="predicted"/>
<gene>
    <name evidence="1" type="ORF">RM706_11810</name>
</gene>
<accession>A0ABU3ACW3</accession>